<accession>A0A285UEH4</accession>
<keyword evidence="1" id="KW-0732">Signal</keyword>
<evidence type="ECO:0000256" key="1">
    <source>
        <dbReference type="SAM" id="SignalP"/>
    </source>
</evidence>
<gene>
    <name evidence="2" type="ORF">SAMN05877842_106114</name>
</gene>
<reference evidence="3" key="1">
    <citation type="submission" date="2017-08" db="EMBL/GenBank/DDBJ databases">
        <authorList>
            <person name="Varghese N."/>
            <person name="Submissions S."/>
        </authorList>
    </citation>
    <scope>NUCLEOTIDE SEQUENCE [LARGE SCALE GENOMIC DNA]</scope>
    <source>
        <strain evidence="3">JC23</strain>
    </source>
</reference>
<dbReference type="OrthoDB" id="2880456at2"/>
<evidence type="ECO:0000313" key="2">
    <source>
        <dbReference type="EMBL" id="SOC39778.1"/>
    </source>
</evidence>
<evidence type="ECO:0000313" key="3">
    <source>
        <dbReference type="Proteomes" id="UP000219252"/>
    </source>
</evidence>
<name>A0A285UEH4_9BACL</name>
<dbReference type="Proteomes" id="UP000219252">
    <property type="component" value="Unassembled WGS sequence"/>
</dbReference>
<dbReference type="RefSeq" id="WP_097149503.1">
    <property type="nucleotide sequence ID" value="NZ_OBQC01000006.1"/>
</dbReference>
<feature type="signal peptide" evidence="1">
    <location>
        <begin position="1"/>
        <end position="21"/>
    </location>
</feature>
<proteinExistence type="predicted"/>
<sequence>MKNIKKLTFIGVSIFMLTILGACGNAEQENETNETEESTENLAGGTMLAGEEAPQITGTLKSIEADDEVVITANGNDITYRLSEEAKEQLDNNEVEIGNEVLFTTFSIGDAKESIAEFIVD</sequence>
<dbReference type="PROSITE" id="PS51257">
    <property type="entry name" value="PROKAR_LIPOPROTEIN"/>
    <property type="match status" value="1"/>
</dbReference>
<feature type="chain" id="PRO_5038698124" evidence="1">
    <location>
        <begin position="22"/>
        <end position="121"/>
    </location>
</feature>
<dbReference type="AlphaFoldDB" id="A0A285UEH4"/>
<dbReference type="EMBL" id="OBQC01000006">
    <property type="protein sequence ID" value="SOC39778.1"/>
    <property type="molecule type" value="Genomic_DNA"/>
</dbReference>
<keyword evidence="3" id="KW-1185">Reference proteome</keyword>
<organism evidence="2 3">
    <name type="scientific">Ureibacillus acetophenoni</name>
    <dbReference type="NCBI Taxonomy" id="614649"/>
    <lineage>
        <taxon>Bacteria</taxon>
        <taxon>Bacillati</taxon>
        <taxon>Bacillota</taxon>
        <taxon>Bacilli</taxon>
        <taxon>Bacillales</taxon>
        <taxon>Caryophanaceae</taxon>
        <taxon>Ureibacillus</taxon>
    </lineage>
</organism>
<protein>
    <submittedName>
        <fullName evidence="2">Uncharacterized protein</fullName>
    </submittedName>
</protein>